<evidence type="ECO:0000313" key="1">
    <source>
        <dbReference type="EMBL" id="PWS25968.1"/>
    </source>
</evidence>
<dbReference type="AlphaFoldDB" id="A0A317ELS3"/>
<dbReference type="Proteomes" id="UP000245379">
    <property type="component" value="Unassembled WGS sequence"/>
</dbReference>
<comment type="caution">
    <text evidence="1">The sequence shown here is derived from an EMBL/GenBank/DDBJ whole genome shotgun (WGS) entry which is preliminary data.</text>
</comment>
<sequence>MEESQIKIGDVARHRYLPGRHKFYIANVADTRVLARYVIQGGKIETLEMFVHEIELLVEQPEENMDDIGV</sequence>
<organism evidence="1 2">
    <name type="scientific">Pedobacter yonginense</name>
    <dbReference type="NCBI Taxonomy" id="651869"/>
    <lineage>
        <taxon>Bacteria</taxon>
        <taxon>Pseudomonadati</taxon>
        <taxon>Bacteroidota</taxon>
        <taxon>Sphingobacteriia</taxon>
        <taxon>Sphingobacteriales</taxon>
        <taxon>Sphingobacteriaceae</taxon>
        <taxon>Pedobacter</taxon>
    </lineage>
</organism>
<keyword evidence="2" id="KW-1185">Reference proteome</keyword>
<evidence type="ECO:0000313" key="2">
    <source>
        <dbReference type="Proteomes" id="UP000245379"/>
    </source>
</evidence>
<dbReference type="EMBL" id="QGNZ01000005">
    <property type="protein sequence ID" value="PWS25968.1"/>
    <property type="molecule type" value="Genomic_DNA"/>
</dbReference>
<dbReference type="RefSeq" id="WP_109927269.1">
    <property type="nucleotide sequence ID" value="NZ_QGNZ01000005.1"/>
</dbReference>
<gene>
    <name evidence="1" type="ORF">DHW03_18115</name>
</gene>
<proteinExistence type="predicted"/>
<accession>A0A317ELS3</accession>
<reference evidence="1 2" key="1">
    <citation type="submission" date="2018-05" db="EMBL/GenBank/DDBJ databases">
        <title>Pedobacter paludis sp. nov., isolated from wetland soil.</title>
        <authorList>
            <person name="Zhang Y."/>
            <person name="Wang G."/>
        </authorList>
    </citation>
    <scope>NUCLEOTIDE SEQUENCE [LARGE SCALE GENOMIC DNA]</scope>
    <source>
        <strain evidence="1 2">KCTC22721</strain>
    </source>
</reference>
<protein>
    <submittedName>
        <fullName evidence="1">Uncharacterized protein</fullName>
    </submittedName>
</protein>
<name>A0A317ELS3_9SPHI</name>